<feature type="domain" description="UmuC" evidence="7">
    <location>
        <begin position="63"/>
        <end position="187"/>
    </location>
</feature>
<evidence type="ECO:0000259" key="7">
    <source>
        <dbReference type="Pfam" id="PF00817"/>
    </source>
</evidence>
<dbReference type="InterPro" id="IPR050356">
    <property type="entry name" value="SulA_CellDiv_inhibitor"/>
</dbReference>
<organism evidence="10 11">
    <name type="scientific">Sphingomonas aracearum</name>
    <dbReference type="NCBI Taxonomy" id="2283317"/>
    <lineage>
        <taxon>Bacteria</taxon>
        <taxon>Pseudomonadati</taxon>
        <taxon>Pseudomonadota</taxon>
        <taxon>Alphaproteobacteria</taxon>
        <taxon>Sphingomonadales</taxon>
        <taxon>Sphingomonadaceae</taxon>
        <taxon>Sphingomonas</taxon>
    </lineage>
</organism>
<dbReference type="InterPro" id="IPR045443">
    <property type="entry name" value="DUF6504"/>
</dbReference>
<gene>
    <name evidence="10" type="ORF">DVW87_10470</name>
</gene>
<dbReference type="Pfam" id="PF00817">
    <property type="entry name" value="IMS"/>
    <property type="match status" value="1"/>
</dbReference>
<dbReference type="PANTHER" id="PTHR35369:SF2">
    <property type="entry name" value="BLR3025 PROTEIN"/>
    <property type="match status" value="1"/>
</dbReference>
<dbReference type="InterPro" id="IPR043502">
    <property type="entry name" value="DNA/RNA_pol_sf"/>
</dbReference>
<dbReference type="EC" id="2.7.7.7" evidence="2"/>
<dbReference type="Pfam" id="PF11799">
    <property type="entry name" value="IMS_C"/>
    <property type="match status" value="1"/>
</dbReference>
<feature type="domain" description="DUF6504" evidence="9">
    <location>
        <begin position="478"/>
        <end position="555"/>
    </location>
</feature>
<comment type="caution">
    <text evidence="10">The sequence shown here is derived from an EMBL/GenBank/DDBJ whole genome shotgun (WGS) entry which is preliminary data.</text>
</comment>
<dbReference type="CDD" id="cd03468">
    <property type="entry name" value="PolY_like"/>
    <property type="match status" value="1"/>
</dbReference>
<dbReference type="Proteomes" id="UP000253918">
    <property type="component" value="Unassembled WGS sequence"/>
</dbReference>
<sequence>MPSVQFPGEGPHPDNHGKCEPTAPTYGQGRFFQTGRTLGSVVARVCREEEAPVGLAYAPPAEPPLVTAHKVGARVEIAAVNPAAQALGLAPGTALTLARAQVPDLEVRAADPDGDAADLRALAERLARRWAPIVAVSDADGLLIDLTGVAHLHGGEAGFARRLLRLLARHGIGGRVAVADSAGAAWALARHGGQAVQIVAPGTHIAAIAPLPVSALRLEPAALELLARLGVDSVGQLLDMPRAPLVRRFGAAIVTRLDQATGRAPEPLDPVVPPTRIAVEQRFAEPLLTAEPIEHWLRELMARLAQELARAGQGARAVELVAARVDNRPQCLRLGFSRPTRDPAHMLRLALRRIEEIDPGCGIDALALHVRRADPLGAETLAPSLAGEAAADLAPLIDALVNRIGTGRLWRVQPVESDVPERALTLLAPLDPPAGRGVPLRADDIRQLDARAPDHPWHPRWPRPARLLRRPEPVEHVIAELPDQPPRRFTWRGLSHRVVRADGPERIAGEWWRRSAERLAVRDYYRVEDEAGDRFWLYRRGDGVRAETGDLAWFLHGR</sequence>
<dbReference type="InterPro" id="IPR001126">
    <property type="entry name" value="UmuC"/>
</dbReference>
<name>A0A369W236_9SPHN</name>
<feature type="region of interest" description="Disordered" evidence="6">
    <location>
        <begin position="1"/>
        <end position="22"/>
    </location>
</feature>
<evidence type="ECO:0000256" key="4">
    <source>
        <dbReference type="ARBA" id="ARBA00025589"/>
    </source>
</evidence>
<comment type="function">
    <text evidence="4">Poorly processive, error-prone DNA polymerase involved in untargeted mutagenesis. Copies undamaged DNA at stalled replication forks, which arise in vivo from mismatched or misaligned primer ends. These misaligned primers can be extended by PolIV. Exhibits no 3'-5' exonuclease (proofreading) activity. May be involved in translesional synthesis, in conjunction with the beta clamp from PolIII.</text>
</comment>
<dbReference type="PANTHER" id="PTHR35369">
    <property type="entry name" value="BLR3025 PROTEIN-RELATED"/>
    <property type="match status" value="1"/>
</dbReference>
<protein>
    <recommendedName>
        <fullName evidence="2">DNA-directed DNA polymerase</fullName>
        <ecNumber evidence="2">2.7.7.7</ecNumber>
    </recommendedName>
</protein>
<proteinExistence type="predicted"/>
<comment type="subunit">
    <text evidence="1">Monomer.</text>
</comment>
<dbReference type="SUPFAM" id="SSF56672">
    <property type="entry name" value="DNA/RNA polymerases"/>
    <property type="match status" value="1"/>
</dbReference>
<feature type="domain" description="DNA polymerase Y-family little finger" evidence="8">
    <location>
        <begin position="276"/>
        <end position="371"/>
    </location>
</feature>
<evidence type="ECO:0000259" key="8">
    <source>
        <dbReference type="Pfam" id="PF11799"/>
    </source>
</evidence>
<dbReference type="GO" id="GO:0003684">
    <property type="term" value="F:damaged DNA binding"/>
    <property type="evidence" value="ECO:0007669"/>
    <property type="project" value="InterPro"/>
</dbReference>
<evidence type="ECO:0000313" key="11">
    <source>
        <dbReference type="Proteomes" id="UP000253918"/>
    </source>
</evidence>
<dbReference type="EMBL" id="QQNB01000002">
    <property type="protein sequence ID" value="RDE06121.1"/>
    <property type="molecule type" value="Genomic_DNA"/>
</dbReference>
<evidence type="ECO:0000256" key="3">
    <source>
        <dbReference type="ARBA" id="ARBA00022763"/>
    </source>
</evidence>
<evidence type="ECO:0000256" key="1">
    <source>
        <dbReference type="ARBA" id="ARBA00011245"/>
    </source>
</evidence>
<accession>A0A369W236</accession>
<evidence type="ECO:0000256" key="5">
    <source>
        <dbReference type="ARBA" id="ARBA00049244"/>
    </source>
</evidence>
<evidence type="ECO:0000259" key="9">
    <source>
        <dbReference type="Pfam" id="PF20114"/>
    </source>
</evidence>
<dbReference type="GO" id="GO:0006281">
    <property type="term" value="P:DNA repair"/>
    <property type="evidence" value="ECO:0007669"/>
    <property type="project" value="InterPro"/>
</dbReference>
<dbReference type="InterPro" id="IPR017961">
    <property type="entry name" value="DNA_pol_Y-fam_little_finger"/>
</dbReference>
<keyword evidence="11" id="KW-1185">Reference proteome</keyword>
<dbReference type="Pfam" id="PF20114">
    <property type="entry name" value="DUF6504"/>
    <property type="match status" value="1"/>
</dbReference>
<reference evidence="10 11" key="1">
    <citation type="submission" date="2018-07" db="EMBL/GenBank/DDBJ databases">
        <title>a novel species of Sphingomonas isolated from the rhizosphere soil of Araceae plant.</title>
        <authorList>
            <person name="Zhiyong W."/>
            <person name="Qinglan Z."/>
            <person name="Zhiwei F."/>
            <person name="Ding X."/>
            <person name="Gejiao W."/>
            <person name="Shixue Z."/>
        </authorList>
    </citation>
    <scope>NUCLEOTIDE SEQUENCE [LARGE SCALE GENOMIC DNA]</scope>
    <source>
        <strain evidence="10 11">WZY 27</strain>
    </source>
</reference>
<evidence type="ECO:0000256" key="6">
    <source>
        <dbReference type="SAM" id="MobiDB-lite"/>
    </source>
</evidence>
<evidence type="ECO:0000256" key="2">
    <source>
        <dbReference type="ARBA" id="ARBA00012417"/>
    </source>
</evidence>
<evidence type="ECO:0000313" key="10">
    <source>
        <dbReference type="EMBL" id="RDE06121.1"/>
    </source>
</evidence>
<dbReference type="OrthoDB" id="9788640at2"/>
<dbReference type="AlphaFoldDB" id="A0A369W236"/>
<comment type="catalytic activity">
    <reaction evidence="5">
        <text>DNA(n) + a 2'-deoxyribonucleoside 5'-triphosphate = DNA(n+1) + diphosphate</text>
        <dbReference type="Rhea" id="RHEA:22508"/>
        <dbReference type="Rhea" id="RHEA-COMP:17339"/>
        <dbReference type="Rhea" id="RHEA-COMP:17340"/>
        <dbReference type="ChEBI" id="CHEBI:33019"/>
        <dbReference type="ChEBI" id="CHEBI:61560"/>
        <dbReference type="ChEBI" id="CHEBI:173112"/>
        <dbReference type="EC" id="2.7.7.7"/>
    </reaction>
</comment>
<keyword evidence="3" id="KW-0227">DNA damage</keyword>